<organism evidence="2">
    <name type="scientific">uncultured Caudovirales phage</name>
    <dbReference type="NCBI Taxonomy" id="2100421"/>
    <lineage>
        <taxon>Viruses</taxon>
        <taxon>Duplodnaviria</taxon>
        <taxon>Heunggongvirae</taxon>
        <taxon>Uroviricota</taxon>
        <taxon>Caudoviricetes</taxon>
        <taxon>Peduoviridae</taxon>
        <taxon>Maltschvirus</taxon>
        <taxon>Maltschvirus maltsch</taxon>
    </lineage>
</organism>
<sequence>MSDIFQRPTLKSAGPQNPVLARPIGRGFQASPINEGDAPQMNVRAFAAADLAMGDIGKGISSVGGHMEKVSLMMSEAINTRRINEAQIAMDTAKQDIAAEIAKTPNTPHLWEGIAEKRVAETQKLLVNQDDSPYVKEQIGMASSRWGTHAIGETKMARVGQEFQLTAQTLGGVYNTAISKQNWAGAAAALNSSKPYLTPDKIAAMEVGLRNEQKQFGLKQIDDSSRAAVLTGGDLETGLKIIDSVPSSLMTDDEKDIRKFQLTDLSRRAKEIAASEVYKDTYSGLLRRISNHETILPAEVDGLMDKGSLDVPRGTSLKASLESKIPSPAGAFETFIAKEVMQYDGSTDPTQAKQEALIRKMVEMRPDSIQANRFSNVLEQTIARSKTQGGRVTSHQLAWAIDNFAELQKSGAFGQHTTEKRSITNAYMAMGDQAKMKAMGLDDDQARKLWETKGPARVDLYKKYTNAKDWEVNTELYNQQSAFTQELLMKARGGETALTEKVTDPAIMSASQQKSAEMQDIFEEWHASFVHTSKRLPSSQEISKKMNEMVAPYKDGGFYDGPSKDIYDDAPEAPKGPVIDHAAGSLDPNRYRVTTDGQFVGKASSYGYEGDDDNGNNSIGMKRGEQPWFGIHPTVALAPTTMGELGISLPKKKDGEWDLSSSLIDVTVNGKTFTAIVDETGMFKNEVSKTKLVDFTPEASAAAGIPTKQDVSNVQIKKHTP</sequence>
<dbReference type="EMBL" id="LR797282">
    <property type="protein sequence ID" value="CAB4198971.1"/>
    <property type="molecule type" value="Genomic_DNA"/>
</dbReference>
<dbReference type="EMBL" id="LR797464">
    <property type="protein sequence ID" value="CAB4218576.1"/>
    <property type="molecule type" value="Genomic_DNA"/>
</dbReference>
<evidence type="ECO:0000313" key="3">
    <source>
        <dbReference type="EMBL" id="CAB4198971.1"/>
    </source>
</evidence>
<proteinExistence type="predicted"/>
<dbReference type="EMBL" id="LR797098">
    <property type="protein sequence ID" value="CAB4186628.1"/>
    <property type="molecule type" value="Genomic_DNA"/>
</dbReference>
<name>A0A6J5QZI1_9CAUD</name>
<protein>
    <submittedName>
        <fullName evidence="2">Uncharacterized protein</fullName>
    </submittedName>
</protein>
<feature type="region of interest" description="Disordered" evidence="1">
    <location>
        <begin position="1"/>
        <end position="37"/>
    </location>
</feature>
<accession>A0A6J5QZI1</accession>
<evidence type="ECO:0000313" key="4">
    <source>
        <dbReference type="EMBL" id="CAB4218576.1"/>
    </source>
</evidence>
<evidence type="ECO:0000256" key="1">
    <source>
        <dbReference type="SAM" id="MobiDB-lite"/>
    </source>
</evidence>
<reference evidence="2" key="1">
    <citation type="submission" date="2020-05" db="EMBL/GenBank/DDBJ databases">
        <authorList>
            <person name="Chiriac C."/>
            <person name="Salcher M."/>
            <person name="Ghai R."/>
            <person name="Kavagutti S V."/>
        </authorList>
    </citation>
    <scope>NUCLEOTIDE SEQUENCE</scope>
</reference>
<gene>
    <name evidence="2" type="ORF">UFOVP1150_36</name>
    <name evidence="3" type="ORF">UFOVP1329_11</name>
    <name evidence="4" type="ORF">UFOVP1595_25</name>
</gene>
<evidence type="ECO:0000313" key="2">
    <source>
        <dbReference type="EMBL" id="CAB4186628.1"/>
    </source>
</evidence>